<reference evidence="2" key="1">
    <citation type="submission" date="2016-10" db="EMBL/GenBank/DDBJ databases">
        <authorList>
            <person name="Varghese N."/>
            <person name="Submissions S."/>
        </authorList>
    </citation>
    <scope>NUCLEOTIDE SEQUENCE [LARGE SCALE GENOMIC DNA]</scope>
    <source>
        <strain evidence="2">DSM 173</strain>
    </source>
</reference>
<proteinExistence type="predicted"/>
<gene>
    <name evidence="1" type="ORF">SAMN05421644_13111</name>
</gene>
<keyword evidence="2" id="KW-1185">Reference proteome</keyword>
<dbReference type="Proteomes" id="UP000198672">
    <property type="component" value="Unassembled WGS sequence"/>
</dbReference>
<dbReference type="Pfam" id="PF18944">
    <property type="entry name" value="DUF5691"/>
    <property type="match status" value="1"/>
</dbReference>
<sequence length="518" mass="56890">MSALETLATQLLIGTDRRAPDWPTAAGACGVLLAQIQADPSASTETTALRLAGALAVCTAAGFCPAPAPASQPLFSSCPAATRPTATEPECVAILRAILDTGTDSMRVLALQQVNAAGYDLPPLLLPRTLALAVSQRELRAWLPAVIGERGRWLARLNPAWCAALRLDDAMPDLEYWEHGTLEHRAQFLAAERRHAPAAARERLAQTLSETDARGRARLLAELASGLSAEDEALLEHCLRDRSQEVRRQAVALLTRLPESGYRARMTERVAACFSETRTRSRSLLTIEPPSSFDPAWTADAIEDKPPKGEPLGQRAWWLYQLARALPLDWWTAQLGGDPVACVRWVKRSDWELALLRAWFEALARSPSLTWTEALLARLPVADLHLDPLELIERLAPSEREGCWIALLDATRSGDILGVILARIAQTWRRDGVALSSSCAQSLLDRIAQHLRDPRTRQDYSLRRALPEWIACLPDALLDAATGLPLDALDAATQAQLWASVRQRQRLTHYLPTGHATL</sequence>
<dbReference type="AlphaFoldDB" id="A0A1H3H8Y4"/>
<evidence type="ECO:0000313" key="1">
    <source>
        <dbReference type="EMBL" id="SDY11921.1"/>
    </source>
</evidence>
<dbReference type="OrthoDB" id="262508at2"/>
<dbReference type="STRING" id="61595.SAMN05421644_13111"/>
<accession>A0A1H3H8Y4</accession>
<dbReference type="EMBL" id="FNOW01000031">
    <property type="protein sequence ID" value="SDY11921.1"/>
    <property type="molecule type" value="Genomic_DNA"/>
</dbReference>
<organism evidence="1 2">
    <name type="scientific">Allochromatium warmingii</name>
    <name type="common">Chromatium warmingii</name>
    <dbReference type="NCBI Taxonomy" id="61595"/>
    <lineage>
        <taxon>Bacteria</taxon>
        <taxon>Pseudomonadati</taxon>
        <taxon>Pseudomonadota</taxon>
        <taxon>Gammaproteobacteria</taxon>
        <taxon>Chromatiales</taxon>
        <taxon>Chromatiaceae</taxon>
        <taxon>Allochromatium</taxon>
    </lineage>
</organism>
<evidence type="ECO:0000313" key="2">
    <source>
        <dbReference type="Proteomes" id="UP000198672"/>
    </source>
</evidence>
<protein>
    <submittedName>
        <fullName evidence="1">Uncharacterized protein</fullName>
    </submittedName>
</protein>
<dbReference type="RefSeq" id="WP_091334317.1">
    <property type="nucleotide sequence ID" value="NZ_FNOW01000031.1"/>
</dbReference>
<dbReference type="InterPro" id="IPR043746">
    <property type="entry name" value="DUF5691"/>
</dbReference>
<name>A0A1H3H8Y4_ALLWA</name>